<protein>
    <submittedName>
        <fullName evidence="1">Uncharacterized protein</fullName>
    </submittedName>
</protein>
<sequence length="147" mass="16775">MRLPEIRSGQQWWDASSVESRAWRYRFDEVPWHDIDDWFRHLAQRHPTFQHMAAVVESVLSCDGPVRLAALTSMHDLVVTPRPAPDQPPIEVVIVRSPSSGRVEPGQVLIEYRSTSGHDDTVTGPSEEAVPLFWRFMTEKFDVAQGP</sequence>
<evidence type="ECO:0000313" key="1">
    <source>
        <dbReference type="EMBL" id="SCL60187.1"/>
    </source>
</evidence>
<dbReference type="Proteomes" id="UP000198937">
    <property type="component" value="Unassembled WGS sequence"/>
</dbReference>
<dbReference type="RefSeq" id="WP_091441584.1">
    <property type="nucleotide sequence ID" value="NZ_BMMJ01000002.1"/>
</dbReference>
<reference evidence="1 2" key="1">
    <citation type="submission" date="2016-06" db="EMBL/GenBank/DDBJ databases">
        <authorList>
            <person name="Kjaerup R.B."/>
            <person name="Dalgaard T.S."/>
            <person name="Juul-Madsen H.R."/>
        </authorList>
    </citation>
    <scope>NUCLEOTIDE SEQUENCE [LARGE SCALE GENOMIC DNA]</scope>
    <source>
        <strain evidence="1 2">DSM 45577</strain>
    </source>
</reference>
<proteinExistence type="predicted"/>
<dbReference type="STRING" id="683228.GA0070617_4307"/>
<accession>A0A1C6V1Y6</accession>
<dbReference type="EMBL" id="FMIA01000002">
    <property type="protein sequence ID" value="SCL60187.1"/>
    <property type="molecule type" value="Genomic_DNA"/>
</dbReference>
<gene>
    <name evidence="1" type="ORF">GA0070617_4307</name>
</gene>
<dbReference type="OrthoDB" id="3388637at2"/>
<dbReference type="AlphaFoldDB" id="A0A1C6V1Y6"/>
<name>A0A1C6V1Y6_9ACTN</name>
<organism evidence="1 2">
    <name type="scientific">Micromonospora yangpuensis</name>
    <dbReference type="NCBI Taxonomy" id="683228"/>
    <lineage>
        <taxon>Bacteria</taxon>
        <taxon>Bacillati</taxon>
        <taxon>Actinomycetota</taxon>
        <taxon>Actinomycetes</taxon>
        <taxon>Micromonosporales</taxon>
        <taxon>Micromonosporaceae</taxon>
        <taxon>Micromonospora</taxon>
    </lineage>
</organism>
<evidence type="ECO:0000313" key="2">
    <source>
        <dbReference type="Proteomes" id="UP000198937"/>
    </source>
</evidence>
<keyword evidence="2" id="KW-1185">Reference proteome</keyword>